<reference evidence="2" key="1">
    <citation type="journal article" date="2019" name="Int. J. Syst. Evol. Microbiol.">
        <title>The Global Catalogue of Microorganisms (GCM) 10K type strain sequencing project: providing services to taxonomists for standard genome sequencing and annotation.</title>
        <authorList>
            <consortium name="The Broad Institute Genomics Platform"/>
            <consortium name="The Broad Institute Genome Sequencing Center for Infectious Disease"/>
            <person name="Wu L."/>
            <person name="Ma J."/>
        </authorList>
    </citation>
    <scope>NUCLEOTIDE SEQUENCE [LARGE SCALE GENOMIC DNA]</scope>
    <source>
        <strain evidence="2">CGMCC 1.3685</strain>
    </source>
</reference>
<keyword evidence="2" id="KW-1185">Reference proteome</keyword>
<evidence type="ECO:0000313" key="1">
    <source>
        <dbReference type="EMBL" id="GGJ59161.1"/>
    </source>
</evidence>
<protein>
    <submittedName>
        <fullName evidence="1">Uncharacterized protein</fullName>
    </submittedName>
</protein>
<accession>A0ABQ2DJ99</accession>
<sequence length="94" mass="10898">MSILAPPEPVLDWVFVGGLRTARVSVKPTRHHEEFVLYIVDAGMRMYVADNYMAKDWVFRHRLFGRCVENAKRRARAHVKAELRAMKSKKTLNG</sequence>
<comment type="caution">
    <text evidence="1">The sequence shown here is derived from an EMBL/GenBank/DDBJ whole genome shotgun (WGS) entry which is preliminary data.</text>
</comment>
<name>A0ABQ2DJ99_9MICC</name>
<evidence type="ECO:0000313" key="2">
    <source>
        <dbReference type="Proteomes" id="UP000606115"/>
    </source>
</evidence>
<dbReference type="RefSeq" id="WP_188685113.1">
    <property type="nucleotide sequence ID" value="NZ_BMKX01000003.1"/>
</dbReference>
<organism evidence="1 2">
    <name type="scientific">Glutamicibacter ardleyensis</name>
    <dbReference type="NCBI Taxonomy" id="225894"/>
    <lineage>
        <taxon>Bacteria</taxon>
        <taxon>Bacillati</taxon>
        <taxon>Actinomycetota</taxon>
        <taxon>Actinomycetes</taxon>
        <taxon>Micrococcales</taxon>
        <taxon>Micrococcaceae</taxon>
        <taxon>Glutamicibacter</taxon>
    </lineage>
</organism>
<dbReference type="GeneID" id="303304105"/>
<dbReference type="EMBL" id="BMKX01000003">
    <property type="protein sequence ID" value="GGJ59161.1"/>
    <property type="molecule type" value="Genomic_DNA"/>
</dbReference>
<dbReference type="Proteomes" id="UP000606115">
    <property type="component" value="Unassembled WGS sequence"/>
</dbReference>
<gene>
    <name evidence="1" type="ORF">GCM10007173_17400</name>
</gene>
<proteinExistence type="predicted"/>